<evidence type="ECO:0000313" key="3">
    <source>
        <dbReference type="Proteomes" id="UP000191931"/>
    </source>
</evidence>
<dbReference type="Proteomes" id="UP000191931">
    <property type="component" value="Unassembled WGS sequence"/>
</dbReference>
<dbReference type="EMBL" id="FWEV01000025">
    <property type="protein sequence ID" value="SLM27943.1"/>
    <property type="molecule type" value="Genomic_DNA"/>
</dbReference>
<organism evidence="2 3">
    <name type="scientific">Desulfamplus magnetovallimortis</name>
    <dbReference type="NCBI Taxonomy" id="1246637"/>
    <lineage>
        <taxon>Bacteria</taxon>
        <taxon>Pseudomonadati</taxon>
        <taxon>Thermodesulfobacteriota</taxon>
        <taxon>Desulfobacteria</taxon>
        <taxon>Desulfobacterales</taxon>
        <taxon>Desulfobacteraceae</taxon>
        <taxon>Desulfamplus</taxon>
    </lineage>
</organism>
<protein>
    <recommendedName>
        <fullName evidence="1">tRNA (guanine-N(1)-)-methyltransferase C-terminal domain-containing protein</fullName>
    </recommendedName>
</protein>
<dbReference type="Pfam" id="PF09936">
    <property type="entry name" value="Methyltrn_RNA_4"/>
    <property type="match status" value="1"/>
</dbReference>
<dbReference type="STRING" id="1246637.MTBBW1_1200018"/>
<sequence length="188" mass="20891">MDNLYLALLHYPVCNKKGSTIASALTTIDMHDIARASMTFGVRGFYVVTPLMDQQVLAHEVIDHWTSGIGGELNPFRKKALELIRVVSTFDDALSEIQAERHEEVITIATTASAYQNTIKAKEVAVHLKERASHVIAFGTAWGMTQDFMLSCDYIMEPVSGLTGYNHLSVRSAVSIIMDRIACEWLKS</sequence>
<feature type="domain" description="tRNA (guanine-N(1)-)-methyltransferase C-terminal" evidence="1">
    <location>
        <begin position="3"/>
        <end position="181"/>
    </location>
</feature>
<evidence type="ECO:0000313" key="2">
    <source>
        <dbReference type="EMBL" id="SLM27943.1"/>
    </source>
</evidence>
<dbReference type="RefSeq" id="WP_080804333.1">
    <property type="nucleotide sequence ID" value="NZ_LT828546.1"/>
</dbReference>
<dbReference type="InterPro" id="IPR029026">
    <property type="entry name" value="tRNA_m1G_MTases_N"/>
</dbReference>
<dbReference type="OrthoDB" id="9794931at2"/>
<evidence type="ECO:0000259" key="1">
    <source>
        <dbReference type="Pfam" id="PF09936"/>
    </source>
</evidence>
<dbReference type="Gene3D" id="3.40.1280.10">
    <property type="match status" value="1"/>
</dbReference>
<keyword evidence="3" id="KW-1185">Reference proteome</keyword>
<gene>
    <name evidence="2" type="ORF">MTBBW1_1200018</name>
</gene>
<name>A0A1W1H646_9BACT</name>
<dbReference type="InterPro" id="IPR019230">
    <property type="entry name" value="RNA_MeTrfase_C_dom"/>
</dbReference>
<dbReference type="AlphaFoldDB" id="A0A1W1H646"/>
<proteinExistence type="predicted"/>
<dbReference type="CDD" id="cd18085">
    <property type="entry name" value="TM1570-like"/>
    <property type="match status" value="1"/>
</dbReference>
<accession>A0A1W1H646</accession>
<reference evidence="2 3" key="1">
    <citation type="submission" date="2017-03" db="EMBL/GenBank/DDBJ databases">
        <authorList>
            <person name="Afonso C.L."/>
            <person name="Miller P.J."/>
            <person name="Scott M.A."/>
            <person name="Spackman E."/>
            <person name="Goraichik I."/>
            <person name="Dimitrov K.M."/>
            <person name="Suarez D.L."/>
            <person name="Swayne D.E."/>
        </authorList>
    </citation>
    <scope>NUCLEOTIDE SEQUENCE [LARGE SCALE GENOMIC DNA]</scope>
    <source>
        <strain evidence="2">PRJEB14757</strain>
    </source>
</reference>